<protein>
    <submittedName>
        <fullName evidence="4">FAD-dependent oxidoreductase</fullName>
    </submittedName>
</protein>
<evidence type="ECO:0000259" key="3">
    <source>
        <dbReference type="Pfam" id="PF17806"/>
    </source>
</evidence>
<dbReference type="Gene3D" id="3.50.50.60">
    <property type="entry name" value="FAD/NAD(P)-binding domain"/>
    <property type="match status" value="3"/>
</dbReference>
<dbReference type="SUPFAM" id="SSF51905">
    <property type="entry name" value="FAD/NAD(P)-binding domain"/>
    <property type="match status" value="1"/>
</dbReference>
<dbReference type="InterPro" id="IPR051691">
    <property type="entry name" value="Metab_Enz_Cyan_OpOx_G3PDH"/>
</dbReference>
<dbReference type="PRINTS" id="PR00368">
    <property type="entry name" value="FADPNR"/>
</dbReference>
<dbReference type="PANTHER" id="PTHR42949">
    <property type="entry name" value="ANAEROBIC GLYCEROL-3-PHOSPHATE DEHYDROGENASE SUBUNIT B"/>
    <property type="match status" value="1"/>
</dbReference>
<feature type="domain" description="FAD/NAD(P)-binding" evidence="2">
    <location>
        <begin position="4"/>
        <end position="314"/>
    </location>
</feature>
<dbReference type="EMBL" id="VMNI01000007">
    <property type="protein sequence ID" value="TVO77187.1"/>
    <property type="molecule type" value="Genomic_DNA"/>
</dbReference>
<keyword evidence="1" id="KW-0560">Oxidoreductase</keyword>
<dbReference type="PIRSF" id="PIRSF037495">
    <property type="entry name" value="Opine_OX_OoxA/HcnB"/>
    <property type="match status" value="1"/>
</dbReference>
<sequence length="464" mass="48572">MREYDVAIVGAGPAGMSAASQAAALGLSVVLMDEQPRAGGQIYRNVGAASRGRLDWLGPDYAHGRGLVEQLASAPGVTHLTSATVWDVSSALEVSYLQGGSAAQCRAKHLIVATGAMERPSPLPGWTLPGVMNAGAAQIMMKVGGAVPEGRIVLVGGGPLLYLVAVQLLDAGAQVAALLETSPKHNRRPAMRHLMGALRAPGYLIKGMRLLARIRRAGVAHHFADAEVAIEGGDTAEAVVFNAGGKANRIAVDTVLLHHGVIPNVQLTRMLRLEHDWDARQLAWRPRCDAYGVSSHEAISVTGDGAGIGGARAAECSGAIAALGAACRLGVIDASALQAKAAPLLAEHQAQLRIRPFLDTLYQPPDWLLTPTDDTIVCRCEEVTAGQIRDMARLGCTGPNQTKFFSRSGMGPCQGRMCGVTVAQLIAQTRGVSVEDAGYYRIRPPLKPIPLAALASMDETPPAG</sequence>
<dbReference type="GO" id="GO:0016491">
    <property type="term" value="F:oxidoreductase activity"/>
    <property type="evidence" value="ECO:0007669"/>
    <property type="project" value="UniProtKB-KW"/>
</dbReference>
<evidence type="ECO:0000313" key="4">
    <source>
        <dbReference type="EMBL" id="TVO77187.1"/>
    </source>
</evidence>
<dbReference type="InterPro" id="IPR017224">
    <property type="entry name" value="Opine_Oxase_asu/HCN_bsu"/>
</dbReference>
<evidence type="ECO:0000313" key="5">
    <source>
        <dbReference type="Proteomes" id="UP000318349"/>
    </source>
</evidence>
<dbReference type="Pfam" id="PF07992">
    <property type="entry name" value="Pyr_redox_2"/>
    <property type="match status" value="1"/>
</dbReference>
<dbReference type="AlphaFoldDB" id="A0A557RVB1"/>
<dbReference type="CDD" id="cd19946">
    <property type="entry name" value="GlpA-like_Fer2_BFD-like"/>
    <property type="match status" value="1"/>
</dbReference>
<dbReference type="InterPro" id="IPR041117">
    <property type="entry name" value="SoxA_A3"/>
</dbReference>
<dbReference type="PRINTS" id="PR00411">
    <property type="entry name" value="PNDRDTASEI"/>
</dbReference>
<dbReference type="Gene3D" id="1.10.10.1100">
    <property type="entry name" value="BFD-like [2Fe-2S]-binding domain"/>
    <property type="match status" value="1"/>
</dbReference>
<feature type="domain" description="SoxA A3" evidence="3">
    <location>
        <begin position="377"/>
        <end position="455"/>
    </location>
</feature>
<reference evidence="4 5" key="1">
    <citation type="submission" date="2019-07" db="EMBL/GenBank/DDBJ databases">
        <title>The pathways for chlorine oxyanion respiration interact through the shared metabolite chlorate.</title>
        <authorList>
            <person name="Barnum T.P."/>
            <person name="Cheng Y."/>
            <person name="Hill K.A."/>
            <person name="Lucas L.N."/>
            <person name="Carlson H.K."/>
            <person name="Coates J.D."/>
        </authorList>
    </citation>
    <scope>NUCLEOTIDE SEQUENCE [LARGE SCALE GENOMIC DNA]</scope>
    <source>
        <strain evidence="4 5">SFB-1</strain>
    </source>
</reference>
<dbReference type="InterPro" id="IPR036188">
    <property type="entry name" value="FAD/NAD-bd_sf"/>
</dbReference>
<proteinExistence type="predicted"/>
<dbReference type="PANTHER" id="PTHR42949:SF3">
    <property type="entry name" value="ANAEROBIC GLYCEROL-3-PHOSPHATE DEHYDROGENASE SUBUNIT B"/>
    <property type="match status" value="1"/>
</dbReference>
<dbReference type="InterPro" id="IPR041854">
    <property type="entry name" value="BFD-like_2Fe2S-bd_dom_sf"/>
</dbReference>
<dbReference type="Proteomes" id="UP000318349">
    <property type="component" value="Unassembled WGS sequence"/>
</dbReference>
<dbReference type="Pfam" id="PF17806">
    <property type="entry name" value="SO_alpha_A3"/>
    <property type="match status" value="1"/>
</dbReference>
<name>A0A557RVB1_9RHOO</name>
<organism evidence="4 5">
    <name type="scientific">Denitromonas halophila</name>
    <dbReference type="NCBI Taxonomy" id="1629404"/>
    <lineage>
        <taxon>Bacteria</taxon>
        <taxon>Pseudomonadati</taxon>
        <taxon>Pseudomonadota</taxon>
        <taxon>Betaproteobacteria</taxon>
        <taxon>Rhodocyclales</taxon>
        <taxon>Zoogloeaceae</taxon>
        <taxon>Denitromonas</taxon>
    </lineage>
</organism>
<gene>
    <name evidence="4" type="ORF">FHP89_07590</name>
</gene>
<dbReference type="InterPro" id="IPR023753">
    <property type="entry name" value="FAD/NAD-binding_dom"/>
</dbReference>
<evidence type="ECO:0000256" key="1">
    <source>
        <dbReference type="ARBA" id="ARBA00023002"/>
    </source>
</evidence>
<accession>A0A557RVB1</accession>
<comment type="caution">
    <text evidence="4">The sequence shown here is derived from an EMBL/GenBank/DDBJ whole genome shotgun (WGS) entry which is preliminary data.</text>
</comment>
<evidence type="ECO:0000259" key="2">
    <source>
        <dbReference type="Pfam" id="PF07992"/>
    </source>
</evidence>